<evidence type="ECO:0000256" key="1">
    <source>
        <dbReference type="SAM" id="MobiDB-lite"/>
    </source>
</evidence>
<keyword evidence="3" id="KW-1185">Reference proteome</keyword>
<gene>
    <name evidence="2" type="ORF">LIER_42867</name>
</gene>
<dbReference type="EMBL" id="BAABME010031382">
    <property type="protein sequence ID" value="GAA0145529.1"/>
    <property type="molecule type" value="Genomic_DNA"/>
</dbReference>
<accession>A0AAV3P1I0</accession>
<comment type="caution">
    <text evidence="2">The sequence shown here is derived from an EMBL/GenBank/DDBJ whole genome shotgun (WGS) entry which is preliminary data.</text>
</comment>
<dbReference type="Proteomes" id="UP001454036">
    <property type="component" value="Unassembled WGS sequence"/>
</dbReference>
<name>A0AAV3P1I0_LITER</name>
<dbReference type="PANTHER" id="PTHR45023">
    <property type="match status" value="1"/>
</dbReference>
<evidence type="ECO:0000313" key="2">
    <source>
        <dbReference type="EMBL" id="GAA0145529.1"/>
    </source>
</evidence>
<protein>
    <submittedName>
        <fullName evidence="2">Uncharacterized protein</fullName>
    </submittedName>
</protein>
<evidence type="ECO:0000313" key="3">
    <source>
        <dbReference type="Proteomes" id="UP001454036"/>
    </source>
</evidence>
<dbReference type="PANTHER" id="PTHR45023:SF13">
    <property type="entry name" value="PUTATIVE-RELATED"/>
    <property type="match status" value="1"/>
</dbReference>
<proteinExistence type="predicted"/>
<organism evidence="2 3">
    <name type="scientific">Lithospermum erythrorhizon</name>
    <name type="common">Purple gromwell</name>
    <name type="synonym">Lithospermum officinale var. erythrorhizon</name>
    <dbReference type="NCBI Taxonomy" id="34254"/>
    <lineage>
        <taxon>Eukaryota</taxon>
        <taxon>Viridiplantae</taxon>
        <taxon>Streptophyta</taxon>
        <taxon>Embryophyta</taxon>
        <taxon>Tracheophyta</taxon>
        <taxon>Spermatophyta</taxon>
        <taxon>Magnoliopsida</taxon>
        <taxon>eudicotyledons</taxon>
        <taxon>Gunneridae</taxon>
        <taxon>Pentapetalae</taxon>
        <taxon>asterids</taxon>
        <taxon>lamiids</taxon>
        <taxon>Boraginales</taxon>
        <taxon>Boraginaceae</taxon>
        <taxon>Boraginoideae</taxon>
        <taxon>Lithospermeae</taxon>
        <taxon>Lithospermum</taxon>
    </lineage>
</organism>
<reference evidence="2 3" key="1">
    <citation type="submission" date="2024-01" db="EMBL/GenBank/DDBJ databases">
        <title>The complete chloroplast genome sequence of Lithospermum erythrorhizon: insights into the phylogenetic relationship among Boraginaceae species and the maternal lineages of purple gromwells.</title>
        <authorList>
            <person name="Okada T."/>
            <person name="Watanabe K."/>
        </authorList>
    </citation>
    <scope>NUCLEOTIDE SEQUENCE [LARGE SCALE GENOMIC DNA]</scope>
</reference>
<feature type="region of interest" description="Disordered" evidence="1">
    <location>
        <begin position="95"/>
        <end position="148"/>
    </location>
</feature>
<sequence>MKRVSLSGKKITIYLNENFENENERSEVKCQSHFRNLNAKINKCVGCYLVATSERHSGWSDDDYISRALELYSEKENTRVTLVEEWKLVRHQPRYNTGANESGSSRSKRKGSEDSSVPLLVRLEGRDAAKKKSKAIAGKSSTSRKSKISIEQEFSNLSTVRENFEKSRESTVSAMLE</sequence>
<dbReference type="AlphaFoldDB" id="A0AAV3P1I0"/>